<feature type="region of interest" description="Disordered" evidence="1">
    <location>
        <begin position="151"/>
        <end position="172"/>
    </location>
</feature>
<feature type="compositionally biased region" description="Polar residues" evidence="1">
    <location>
        <begin position="156"/>
        <end position="167"/>
    </location>
</feature>
<evidence type="ECO:0000313" key="3">
    <source>
        <dbReference type="Proteomes" id="UP000287651"/>
    </source>
</evidence>
<gene>
    <name evidence="2" type="ORF">B296_00008640</name>
</gene>
<sequence length="391" mass="42799">MVRPVRAGATQPGWTLWGVVVVLRLFLMSDRVPARKDIVGGRASDLVPPMAKDSRSVVVVSSFGVGVLGDFGTVDVLAAMRSCFNVDSTMTTRRLVEMFNLGKMKSGRVTGNGSIVLSPNDSPAVVEAASSAIEKHPDGGEGLTLRKHLRKATPEQPANTIGSSTKSPVDKGKNVVEVEEAPERGYTNQDLCEVEDRAGVDKYFASIMMRLKPAEGEDPLVARWSTISGSSQVWTDGPLSGEYLQRGLLFTLAKQVYECPSEELMDRAGKSAVWLEIGVLPSSLDGAQVNQARLEGDVLSLTEATTFLEVELKGEGPKVVATYKASRGFESSLEKMGRVSYEFEYRVTLEQLWEKHPEIVIEQDPFVEYPEDVHVKMDLNQPFDDNTPSEK</sequence>
<protein>
    <submittedName>
        <fullName evidence="2">Uncharacterized protein</fullName>
    </submittedName>
</protein>
<dbReference type="Proteomes" id="UP000287651">
    <property type="component" value="Unassembled WGS sequence"/>
</dbReference>
<dbReference type="AlphaFoldDB" id="A0A427A8A7"/>
<evidence type="ECO:0000313" key="2">
    <source>
        <dbReference type="EMBL" id="RRT72496.1"/>
    </source>
</evidence>
<proteinExistence type="predicted"/>
<reference evidence="2 3" key="1">
    <citation type="journal article" date="2014" name="Agronomy (Basel)">
        <title>A Draft Genome Sequence for Ensete ventricosum, the Drought-Tolerant Tree Against Hunger.</title>
        <authorList>
            <person name="Harrison J."/>
            <person name="Moore K.A."/>
            <person name="Paszkiewicz K."/>
            <person name="Jones T."/>
            <person name="Grant M."/>
            <person name="Ambacheew D."/>
            <person name="Muzemil S."/>
            <person name="Studholme D.J."/>
        </authorList>
    </citation>
    <scope>NUCLEOTIDE SEQUENCE [LARGE SCALE GENOMIC DNA]</scope>
</reference>
<dbReference type="EMBL" id="AMZH03003390">
    <property type="protein sequence ID" value="RRT72496.1"/>
    <property type="molecule type" value="Genomic_DNA"/>
</dbReference>
<organism evidence="2 3">
    <name type="scientific">Ensete ventricosum</name>
    <name type="common">Abyssinian banana</name>
    <name type="synonym">Musa ensete</name>
    <dbReference type="NCBI Taxonomy" id="4639"/>
    <lineage>
        <taxon>Eukaryota</taxon>
        <taxon>Viridiplantae</taxon>
        <taxon>Streptophyta</taxon>
        <taxon>Embryophyta</taxon>
        <taxon>Tracheophyta</taxon>
        <taxon>Spermatophyta</taxon>
        <taxon>Magnoliopsida</taxon>
        <taxon>Liliopsida</taxon>
        <taxon>Zingiberales</taxon>
        <taxon>Musaceae</taxon>
        <taxon>Ensete</taxon>
    </lineage>
</organism>
<name>A0A427A8A7_ENSVE</name>
<evidence type="ECO:0000256" key="1">
    <source>
        <dbReference type="SAM" id="MobiDB-lite"/>
    </source>
</evidence>
<comment type="caution">
    <text evidence="2">The sequence shown here is derived from an EMBL/GenBank/DDBJ whole genome shotgun (WGS) entry which is preliminary data.</text>
</comment>
<accession>A0A427A8A7</accession>